<evidence type="ECO:0000313" key="2">
    <source>
        <dbReference type="EMBL" id="ETO20437.1"/>
    </source>
</evidence>
<keyword evidence="3" id="KW-1185">Reference proteome</keyword>
<reference evidence="2 3" key="1">
    <citation type="journal article" date="2013" name="Curr. Biol.">
        <title>The Genome of the Foraminiferan Reticulomyxa filosa.</title>
        <authorList>
            <person name="Glockner G."/>
            <person name="Hulsmann N."/>
            <person name="Schleicher M."/>
            <person name="Noegel A.A."/>
            <person name="Eichinger L."/>
            <person name="Gallinger C."/>
            <person name="Pawlowski J."/>
            <person name="Sierra R."/>
            <person name="Euteneuer U."/>
            <person name="Pillet L."/>
            <person name="Moustafa A."/>
            <person name="Platzer M."/>
            <person name="Groth M."/>
            <person name="Szafranski K."/>
            <person name="Schliwa M."/>
        </authorList>
    </citation>
    <scope>NUCLEOTIDE SEQUENCE [LARGE SCALE GENOMIC DNA]</scope>
</reference>
<dbReference type="AlphaFoldDB" id="X6N553"/>
<keyword evidence="1" id="KW-1133">Transmembrane helix</keyword>
<evidence type="ECO:0000256" key="1">
    <source>
        <dbReference type="SAM" id="Phobius"/>
    </source>
</evidence>
<comment type="caution">
    <text evidence="2">The sequence shown here is derived from an EMBL/GenBank/DDBJ whole genome shotgun (WGS) entry which is preliminary data.</text>
</comment>
<accession>X6N553</accession>
<dbReference type="Gene3D" id="1.25.10.10">
    <property type="entry name" value="Leucine-rich Repeat Variant"/>
    <property type="match status" value="1"/>
</dbReference>
<keyword evidence="1" id="KW-0812">Transmembrane</keyword>
<gene>
    <name evidence="2" type="ORF">RFI_16777</name>
</gene>
<dbReference type="EMBL" id="ASPP01012602">
    <property type="protein sequence ID" value="ETO20437.1"/>
    <property type="molecule type" value="Genomic_DNA"/>
</dbReference>
<name>X6N553_RETFI</name>
<feature type="transmembrane region" description="Helical" evidence="1">
    <location>
        <begin position="136"/>
        <end position="157"/>
    </location>
</feature>
<evidence type="ECO:0000313" key="3">
    <source>
        <dbReference type="Proteomes" id="UP000023152"/>
    </source>
</evidence>
<organism evidence="2 3">
    <name type="scientific">Reticulomyxa filosa</name>
    <dbReference type="NCBI Taxonomy" id="46433"/>
    <lineage>
        <taxon>Eukaryota</taxon>
        <taxon>Sar</taxon>
        <taxon>Rhizaria</taxon>
        <taxon>Retaria</taxon>
        <taxon>Foraminifera</taxon>
        <taxon>Monothalamids</taxon>
        <taxon>Reticulomyxidae</taxon>
        <taxon>Reticulomyxa</taxon>
    </lineage>
</organism>
<dbReference type="OrthoDB" id="435593at2759"/>
<protein>
    <submittedName>
        <fullName evidence="2">Uncharacterized protein</fullName>
    </submittedName>
</protein>
<dbReference type="InterPro" id="IPR011989">
    <property type="entry name" value="ARM-like"/>
</dbReference>
<proteinExistence type="predicted"/>
<dbReference type="Proteomes" id="UP000023152">
    <property type="component" value="Unassembled WGS sequence"/>
</dbReference>
<sequence>MMRKVFKCFRSWLYLMDKMNEYLSEHSKLTTYLFQALKKEELFVVAAGCICKLQARPGQLNNESEVVYPPQQETWKKSFSFLVPQVIDTLPMFKAALKEGTNGIEKVEHLSKIYVHTADVYLEWILQVLQLRKKNFFFYFSFVYVCTCVALFQKIFFCWMKGQ</sequence>
<keyword evidence="1" id="KW-0472">Membrane</keyword>